<gene>
    <name evidence="3" type="ORF">CmeUKMEL1_12225</name>
</gene>
<feature type="region of interest" description="Disordered" evidence="1">
    <location>
        <begin position="706"/>
        <end position="727"/>
    </location>
</feature>
<reference evidence="3 4" key="1">
    <citation type="submission" date="2014-04" db="EMBL/GenBank/DDBJ databases">
        <title>Comparative Genomics of Cryptosporidium Species.</title>
        <authorList>
            <person name="Silva J.C."/>
            <person name="Su Q."/>
            <person name="Chalmers R."/>
            <person name="Chibucos M.C."/>
            <person name="Elwin K."/>
            <person name="Godinez A."/>
            <person name="Guo F."/>
            <person name="Huynh K."/>
            <person name="Orvis J."/>
            <person name="Ott S."/>
            <person name="Sadzewicz L."/>
            <person name="Sengamalay N."/>
            <person name="Shetty A."/>
            <person name="Sun M."/>
            <person name="Tallon L."/>
            <person name="Xiao L."/>
            <person name="Zhang H."/>
            <person name="Fraser C.M."/>
            <person name="Zhu G."/>
            <person name="Kissinger J."/>
            <person name="Widmer G."/>
        </authorList>
    </citation>
    <scope>NUCLEOTIDE SEQUENCE [LARGE SCALE GENOMIC DNA]</scope>
    <source>
        <strain evidence="3 4">UKMEL1</strain>
    </source>
</reference>
<comment type="caution">
    <text evidence="3">The sequence shown here is derived from an EMBL/GenBank/DDBJ whole genome shotgun (WGS) entry which is preliminary data.</text>
</comment>
<accession>A0A2P4Z2V5</accession>
<feature type="region of interest" description="Disordered" evidence="1">
    <location>
        <begin position="632"/>
        <end position="651"/>
    </location>
</feature>
<feature type="region of interest" description="Disordered" evidence="1">
    <location>
        <begin position="1"/>
        <end position="48"/>
    </location>
</feature>
<feature type="compositionally biased region" description="Acidic residues" evidence="1">
    <location>
        <begin position="141"/>
        <end position="156"/>
    </location>
</feature>
<feature type="region of interest" description="Disordered" evidence="1">
    <location>
        <begin position="132"/>
        <end position="160"/>
    </location>
</feature>
<feature type="region of interest" description="Disordered" evidence="1">
    <location>
        <begin position="845"/>
        <end position="952"/>
    </location>
</feature>
<organism evidence="3 4">
    <name type="scientific">Cryptosporidium meleagridis</name>
    <dbReference type="NCBI Taxonomy" id="93969"/>
    <lineage>
        <taxon>Eukaryota</taxon>
        <taxon>Sar</taxon>
        <taxon>Alveolata</taxon>
        <taxon>Apicomplexa</taxon>
        <taxon>Conoidasida</taxon>
        <taxon>Coccidia</taxon>
        <taxon>Eucoccidiorida</taxon>
        <taxon>Eimeriorina</taxon>
        <taxon>Cryptosporidiidae</taxon>
        <taxon>Cryptosporidium</taxon>
    </lineage>
</organism>
<proteinExistence type="predicted"/>
<evidence type="ECO:0000259" key="2">
    <source>
        <dbReference type="Pfam" id="PF08729"/>
    </source>
</evidence>
<keyword evidence="4" id="KW-1185">Reference proteome</keyword>
<dbReference type="AlphaFoldDB" id="A0A2P4Z2V5"/>
<evidence type="ECO:0000313" key="3">
    <source>
        <dbReference type="EMBL" id="POM84404.1"/>
    </source>
</evidence>
<feature type="compositionally biased region" description="Basic and acidic residues" evidence="1">
    <location>
        <begin position="633"/>
        <end position="648"/>
    </location>
</feature>
<protein>
    <recommendedName>
        <fullName evidence="2">Hpc2-related domain-containing protein</fullName>
    </recommendedName>
</protein>
<name>A0A2P4Z2V5_9CRYT</name>
<evidence type="ECO:0000313" key="4">
    <source>
        <dbReference type="Proteomes" id="UP000236928"/>
    </source>
</evidence>
<sequence>MTPTDPKALNVTESHETQCVQERKKEDQEVPKQEINQEDDTSIAEEDDDDSIEYESLIDSFRFERGLSLFLEIPKETIKYIYSDKLEKHIQLPSIVSFRDLCIEAFGEDNVVEKRDSHTGRRKWDNILKEKSFTQNSKENDAEEENKDIEEKENEESERTYEDITSFLDTIKSNSKQDSQNVNENVLRRRVHEMSTRLSKQGLLCDPREYYFNPMTMTGASGANRSREDYYDVFDDFIDDSELVDDLGLSLDELYSRNADRGSHTADQGDDSVTATSIQTSELINADYSNPNVFFCDDDPQNDFIDLYYESESGDEYGEISDGDGYSDGEQDDLNMKVGKSDVLREKKSQTLRDILNNPVIKLLVQLRTDCWVYYSPKNAQQNKEQNLEENSQGSLNAQVSSTPMIDFSMGVPSSQATVDLTTPTAKTSKEAVSSTYYFPQRTPRIVSDWFRTFNQKIKEIIEAYNYCKGYYNENGNIKFEKNHQDPEIMNNIEILSSNIEKDPILLRIPSLFSDIYPNSADVAPFDSKLIRIIWEGLNICVPINNKKKQFNISQNSSDSSSIIQLLTKFESFRTKWARLILNHNQEALYQFDLNAFEAITNYPPIKNKSPEYVQRVLSSINEYNLQINSSGSKDKEEKFDSKVDKPTEGASTPVLAIDTSKLDDISIEGIKLENLEVSQTQNDASSELNFERSDSFTNTYLMETMEHSDGQDSPKGEIFDKTKTEKASDSNSQGIKAVNCDLVFDFGISLLEYIHGINRLRIVYKDMISSNVMTKSVQKEQENIPVNGSRGLELMIKGHILKRFSNVNFEGQKIKDIPHRFFLNQVKLLQIKYSYKNLTSISARRTKVEPESKAAKKRQRKDTTKVGSEYSPNKNLNNSVENSVKPKKPRKSNSSSSGEKQIGCTNMSHDSLPREEETSTSYEELLNSNLPATTEKLKQKPRKSKKTVKIEDNSPAVTSNELTEYLQSCPLETPNLDLHDQSIKASSSGIPPTLSCNHLTHQGIVTRELCDPEKMISHTAQEDLPIHNSNDS</sequence>
<dbReference type="Pfam" id="PF08729">
    <property type="entry name" value="HUN"/>
    <property type="match status" value="1"/>
</dbReference>
<dbReference type="VEuPathDB" id="CryptoDB:CmeUKMEL1_12225"/>
<dbReference type="Proteomes" id="UP000236928">
    <property type="component" value="Unassembled WGS sequence"/>
</dbReference>
<feature type="compositionally biased region" description="Polar residues" evidence="1">
    <location>
        <begin position="871"/>
        <end position="882"/>
    </location>
</feature>
<dbReference type="OrthoDB" id="341523at2759"/>
<feature type="domain" description="Hpc2-related" evidence="2">
    <location>
        <begin position="225"/>
        <end position="270"/>
    </location>
</feature>
<dbReference type="InterPro" id="IPR014840">
    <property type="entry name" value="HRD"/>
</dbReference>
<dbReference type="EMBL" id="JIBK01000043">
    <property type="protein sequence ID" value="POM84404.1"/>
    <property type="molecule type" value="Genomic_DNA"/>
</dbReference>
<evidence type="ECO:0000256" key="1">
    <source>
        <dbReference type="SAM" id="MobiDB-lite"/>
    </source>
</evidence>
<feature type="compositionally biased region" description="Basic and acidic residues" evidence="1">
    <location>
        <begin position="13"/>
        <end position="32"/>
    </location>
</feature>
<feature type="compositionally biased region" description="Acidic residues" evidence="1">
    <location>
        <begin position="36"/>
        <end position="48"/>
    </location>
</feature>